<dbReference type="AlphaFoldDB" id="A0ABD2VU51"/>
<gene>
    <name evidence="1" type="ORF">TKK_020240</name>
</gene>
<accession>A0ABD2VU51</accession>
<dbReference type="Proteomes" id="UP001627154">
    <property type="component" value="Unassembled WGS sequence"/>
</dbReference>
<proteinExistence type="predicted"/>
<sequence length="78" mass="8880">MIVKVSLRFRSYSPFSRHSTTARAPDANSNIYRQISTTIQKNLNSIRTKARHSALKWCLAQLISGIDLHHLLDIVGNF</sequence>
<protein>
    <submittedName>
        <fullName evidence="1">Uncharacterized protein</fullName>
    </submittedName>
</protein>
<name>A0ABD2VU51_9HYME</name>
<keyword evidence="2" id="KW-1185">Reference proteome</keyword>
<dbReference type="EMBL" id="JBJJXI010000181">
    <property type="protein sequence ID" value="KAL3383876.1"/>
    <property type="molecule type" value="Genomic_DNA"/>
</dbReference>
<evidence type="ECO:0000313" key="1">
    <source>
        <dbReference type="EMBL" id="KAL3383876.1"/>
    </source>
</evidence>
<comment type="caution">
    <text evidence="1">The sequence shown here is derived from an EMBL/GenBank/DDBJ whole genome shotgun (WGS) entry which is preliminary data.</text>
</comment>
<reference evidence="1 2" key="1">
    <citation type="journal article" date="2024" name="bioRxiv">
        <title>A reference genome for Trichogramma kaykai: A tiny desert-dwelling parasitoid wasp with competing sex-ratio distorters.</title>
        <authorList>
            <person name="Culotta J."/>
            <person name="Lindsey A.R."/>
        </authorList>
    </citation>
    <scope>NUCLEOTIDE SEQUENCE [LARGE SCALE GENOMIC DNA]</scope>
    <source>
        <strain evidence="1 2">KSX58</strain>
    </source>
</reference>
<evidence type="ECO:0000313" key="2">
    <source>
        <dbReference type="Proteomes" id="UP001627154"/>
    </source>
</evidence>
<organism evidence="1 2">
    <name type="scientific">Trichogramma kaykai</name>
    <dbReference type="NCBI Taxonomy" id="54128"/>
    <lineage>
        <taxon>Eukaryota</taxon>
        <taxon>Metazoa</taxon>
        <taxon>Ecdysozoa</taxon>
        <taxon>Arthropoda</taxon>
        <taxon>Hexapoda</taxon>
        <taxon>Insecta</taxon>
        <taxon>Pterygota</taxon>
        <taxon>Neoptera</taxon>
        <taxon>Endopterygota</taxon>
        <taxon>Hymenoptera</taxon>
        <taxon>Apocrita</taxon>
        <taxon>Proctotrupomorpha</taxon>
        <taxon>Chalcidoidea</taxon>
        <taxon>Trichogrammatidae</taxon>
        <taxon>Trichogramma</taxon>
    </lineage>
</organism>